<keyword evidence="3" id="KW-0347">Helicase</keyword>
<organism evidence="3 4">
    <name type="scientific">Cucumis melo var. makuwa</name>
    <name type="common">Oriental melon</name>
    <dbReference type="NCBI Taxonomy" id="1194695"/>
    <lineage>
        <taxon>Eukaryota</taxon>
        <taxon>Viridiplantae</taxon>
        <taxon>Streptophyta</taxon>
        <taxon>Embryophyta</taxon>
        <taxon>Tracheophyta</taxon>
        <taxon>Spermatophyta</taxon>
        <taxon>Magnoliopsida</taxon>
        <taxon>eudicotyledons</taxon>
        <taxon>Gunneridae</taxon>
        <taxon>Pentapetalae</taxon>
        <taxon>rosids</taxon>
        <taxon>fabids</taxon>
        <taxon>Cucurbitales</taxon>
        <taxon>Cucurbitaceae</taxon>
        <taxon>Benincaseae</taxon>
        <taxon>Cucumis</taxon>
    </lineage>
</organism>
<gene>
    <name evidence="3" type="ORF">E5676_scaffold409G00900</name>
</gene>
<accession>A0A5D3BZD4</accession>
<evidence type="ECO:0000259" key="2">
    <source>
        <dbReference type="Pfam" id="PF22936"/>
    </source>
</evidence>
<feature type="domain" description="Retrovirus-related Pol polyprotein from transposon TNT 1-94-like beta-barrel" evidence="2">
    <location>
        <begin position="211"/>
        <end position="276"/>
    </location>
</feature>
<feature type="region of interest" description="Disordered" evidence="1">
    <location>
        <begin position="50"/>
        <end position="70"/>
    </location>
</feature>
<dbReference type="PANTHER" id="PTHR47592:SF30">
    <property type="entry name" value="CCHC-TYPE DOMAIN-CONTAINING PROTEIN"/>
    <property type="match status" value="1"/>
</dbReference>
<protein>
    <submittedName>
        <fullName evidence="3">DEAD-box ATP-dependent RNA helicase 39-like</fullName>
    </submittedName>
</protein>
<evidence type="ECO:0000313" key="4">
    <source>
        <dbReference type="Proteomes" id="UP000321947"/>
    </source>
</evidence>
<evidence type="ECO:0000256" key="1">
    <source>
        <dbReference type="SAM" id="MobiDB-lite"/>
    </source>
</evidence>
<dbReference type="InterPro" id="IPR054722">
    <property type="entry name" value="PolX-like_BBD"/>
</dbReference>
<dbReference type="Pfam" id="PF22936">
    <property type="entry name" value="Pol_BBD"/>
    <property type="match status" value="1"/>
</dbReference>
<keyword evidence="3" id="KW-0378">Hydrolase</keyword>
<dbReference type="EMBL" id="SSTD01014204">
    <property type="protein sequence ID" value="TYK04480.1"/>
    <property type="molecule type" value="Genomic_DNA"/>
</dbReference>
<evidence type="ECO:0000313" key="3">
    <source>
        <dbReference type="EMBL" id="TYK04480.1"/>
    </source>
</evidence>
<dbReference type="InterPro" id="IPR027417">
    <property type="entry name" value="P-loop_NTPase"/>
</dbReference>
<keyword evidence="3" id="KW-0067">ATP-binding</keyword>
<dbReference type="PANTHER" id="PTHR47592">
    <property type="entry name" value="PBF68 PROTEIN"/>
    <property type="match status" value="1"/>
</dbReference>
<reference evidence="3 4" key="1">
    <citation type="submission" date="2019-08" db="EMBL/GenBank/DDBJ databases">
        <title>Draft genome sequences of two oriental melons (Cucumis melo L. var makuwa).</title>
        <authorList>
            <person name="Kwon S.-Y."/>
        </authorList>
    </citation>
    <scope>NUCLEOTIDE SEQUENCE [LARGE SCALE GENOMIC DNA]</scope>
    <source>
        <strain evidence="4">cv. Chang Bougi</strain>
        <tissue evidence="3">Leaf</tissue>
    </source>
</reference>
<comment type="caution">
    <text evidence="3">The sequence shown here is derived from an EMBL/GenBank/DDBJ whole genome shotgun (WGS) entry which is preliminary data.</text>
</comment>
<proteinExistence type="predicted"/>
<dbReference type="GO" id="GO:0004386">
    <property type="term" value="F:helicase activity"/>
    <property type="evidence" value="ECO:0007669"/>
    <property type="project" value="UniProtKB-KW"/>
</dbReference>
<dbReference type="Proteomes" id="UP000321947">
    <property type="component" value="Unassembled WGS sequence"/>
</dbReference>
<keyword evidence="3" id="KW-0547">Nucleotide-binding</keyword>
<dbReference type="AlphaFoldDB" id="A0A5D3BZD4"/>
<dbReference type="Gene3D" id="3.40.50.300">
    <property type="entry name" value="P-loop containing nucleotide triphosphate hydrolases"/>
    <property type="match status" value="1"/>
</dbReference>
<name>A0A5D3BZD4_CUCMM</name>
<sequence>MGSRRKALLELSHCANILLSPTKRSIFPNFALSANALLASPFCSSTFSRSSADGTPVENDQPPQSNRDSTLLEKFRLRKLKGLSKISQHSSSSNGGEKVMTGFRQLGLCNELAGAVEEMGILAPSELDCAAIPAVLEGKNVVLGYLNGPERALAYLLPLIQGPPNASDQLKPTPTIDLEKYEKDNKAVRSHLLNHMIDAMLDLFLVEISAKLLHDYENTEDVECSFMGNSTTARALGKGKILLKLTSGKILSLSNVLYVPSLRRNLVSGSLLNRAGLKIVLEGDKVILTKNGDFVGKGYMSDGLFVLNTIMLNASTSSSAYVVESTDMWHHRLGHVNHH</sequence>